<sequence>MSALIVTARLGNGDAGWLTAERQAHFPPERNHLPAHLTMFHALPPSSEAEAVGLLKRIAASEPPPEARISELYSLGRGVAYRVRSPALEAIREEIAEAFHGLLSAQDAGGWRPHVTIQNKVEPKEAKALLQAKQAPFEPRPLSITGLSLHRYLGGPWEEIGSWSFRGAG</sequence>
<dbReference type="Proteomes" id="UP000578569">
    <property type="component" value="Unassembled WGS sequence"/>
</dbReference>
<dbReference type="Pfam" id="PF13563">
    <property type="entry name" value="2_5_RNA_ligase2"/>
    <property type="match status" value="1"/>
</dbReference>
<accession>A0A839Z1J0</accession>
<dbReference type="EMBL" id="JACICF010000001">
    <property type="protein sequence ID" value="MBB3763583.1"/>
    <property type="molecule type" value="Genomic_DNA"/>
</dbReference>
<keyword evidence="1" id="KW-0436">Ligase</keyword>
<keyword evidence="2" id="KW-1185">Reference proteome</keyword>
<dbReference type="AlphaFoldDB" id="A0A839Z1J0"/>
<proteinExistence type="predicted"/>
<evidence type="ECO:0000313" key="1">
    <source>
        <dbReference type="EMBL" id="MBB3763583.1"/>
    </source>
</evidence>
<dbReference type="SUPFAM" id="SSF55144">
    <property type="entry name" value="LigT-like"/>
    <property type="match status" value="1"/>
</dbReference>
<dbReference type="InterPro" id="IPR009097">
    <property type="entry name" value="Cyclic_Pdiesterase"/>
</dbReference>
<gene>
    <name evidence="1" type="ORF">FHS50_000606</name>
</gene>
<dbReference type="RefSeq" id="WP_246332930.1">
    <property type="nucleotide sequence ID" value="NZ_JACICF010000001.1"/>
</dbReference>
<dbReference type="GO" id="GO:0016874">
    <property type="term" value="F:ligase activity"/>
    <property type="evidence" value="ECO:0007669"/>
    <property type="project" value="UniProtKB-KW"/>
</dbReference>
<reference evidence="1 2" key="1">
    <citation type="submission" date="2020-08" db="EMBL/GenBank/DDBJ databases">
        <title>Genomic Encyclopedia of Type Strains, Phase IV (KMG-IV): sequencing the most valuable type-strain genomes for metagenomic binning, comparative biology and taxonomic classification.</title>
        <authorList>
            <person name="Goeker M."/>
        </authorList>
    </citation>
    <scope>NUCLEOTIDE SEQUENCE [LARGE SCALE GENOMIC DNA]</scope>
    <source>
        <strain evidence="1 2">DSM 24194</strain>
    </source>
</reference>
<comment type="caution">
    <text evidence="1">The sequence shown here is derived from an EMBL/GenBank/DDBJ whole genome shotgun (WGS) entry which is preliminary data.</text>
</comment>
<protein>
    <submittedName>
        <fullName evidence="1">2'-5' RNA ligase</fullName>
    </submittedName>
</protein>
<evidence type="ECO:0000313" key="2">
    <source>
        <dbReference type="Proteomes" id="UP000578569"/>
    </source>
</evidence>
<organism evidence="1 2">
    <name type="scientific">Sphingomicrobium lutaoense</name>
    <dbReference type="NCBI Taxonomy" id="515949"/>
    <lineage>
        <taxon>Bacteria</taxon>
        <taxon>Pseudomonadati</taxon>
        <taxon>Pseudomonadota</taxon>
        <taxon>Alphaproteobacteria</taxon>
        <taxon>Sphingomonadales</taxon>
        <taxon>Sphingomonadaceae</taxon>
        <taxon>Sphingomicrobium</taxon>
    </lineage>
</organism>
<dbReference type="Gene3D" id="3.90.1140.10">
    <property type="entry name" value="Cyclic phosphodiesterase"/>
    <property type="match status" value="1"/>
</dbReference>
<name>A0A839Z1J0_9SPHN</name>